<accession>A0A7W3N1D6</accession>
<dbReference type="Proteomes" id="UP000539313">
    <property type="component" value="Unassembled WGS sequence"/>
</dbReference>
<evidence type="ECO:0000313" key="2">
    <source>
        <dbReference type="Proteomes" id="UP000539313"/>
    </source>
</evidence>
<name>A0A7W3N1D6_9ACTN</name>
<gene>
    <name evidence="1" type="ORF">HNR21_004571</name>
</gene>
<sequence>MGAMNETPDSAAATYEDLLRQTRRIYRELERYGARRESERKPPLVEFSEVR</sequence>
<organism evidence="1 2">
    <name type="scientific">Thermomonospora cellulosilytica</name>
    <dbReference type="NCBI Taxonomy" id="1411118"/>
    <lineage>
        <taxon>Bacteria</taxon>
        <taxon>Bacillati</taxon>
        <taxon>Actinomycetota</taxon>
        <taxon>Actinomycetes</taxon>
        <taxon>Streptosporangiales</taxon>
        <taxon>Thermomonosporaceae</taxon>
        <taxon>Thermomonospora</taxon>
    </lineage>
</organism>
<dbReference type="EMBL" id="JACJII010000001">
    <property type="protein sequence ID" value="MBA9005689.1"/>
    <property type="molecule type" value="Genomic_DNA"/>
</dbReference>
<evidence type="ECO:0000313" key="1">
    <source>
        <dbReference type="EMBL" id="MBA9005689.1"/>
    </source>
</evidence>
<comment type="caution">
    <text evidence="1">The sequence shown here is derived from an EMBL/GenBank/DDBJ whole genome shotgun (WGS) entry which is preliminary data.</text>
</comment>
<dbReference type="AlphaFoldDB" id="A0A7W3N1D6"/>
<reference evidence="1 2" key="1">
    <citation type="submission" date="2020-08" db="EMBL/GenBank/DDBJ databases">
        <title>Sequencing the genomes of 1000 actinobacteria strains.</title>
        <authorList>
            <person name="Klenk H.-P."/>
        </authorList>
    </citation>
    <scope>NUCLEOTIDE SEQUENCE [LARGE SCALE GENOMIC DNA]</scope>
    <source>
        <strain evidence="1 2">DSM 45823</strain>
    </source>
</reference>
<keyword evidence="2" id="KW-1185">Reference proteome</keyword>
<proteinExistence type="predicted"/>
<protein>
    <submittedName>
        <fullName evidence="1">Uncharacterized protein</fullName>
    </submittedName>
</protein>